<keyword evidence="4 7" id="KW-0378">Hydrolase</keyword>
<keyword evidence="10" id="KW-1185">Reference proteome</keyword>
<accession>A0A1H0HF33</accession>
<evidence type="ECO:0000313" key="10">
    <source>
        <dbReference type="Proteomes" id="UP000199341"/>
    </source>
</evidence>
<dbReference type="SUPFAM" id="SSF55486">
    <property type="entry name" value="Metalloproteases ('zincins'), catalytic domain"/>
    <property type="match status" value="1"/>
</dbReference>
<dbReference type="InterPro" id="IPR034005">
    <property type="entry name" value="M3A_DCP"/>
</dbReference>
<dbReference type="InterPro" id="IPR024079">
    <property type="entry name" value="MetalloPept_cat_dom_sf"/>
</dbReference>
<dbReference type="CDD" id="cd06456">
    <property type="entry name" value="M3A_DCP"/>
    <property type="match status" value="1"/>
</dbReference>
<evidence type="ECO:0000256" key="7">
    <source>
        <dbReference type="RuleBase" id="RU003435"/>
    </source>
</evidence>
<dbReference type="GO" id="GO:0005829">
    <property type="term" value="C:cytosol"/>
    <property type="evidence" value="ECO:0007669"/>
    <property type="project" value="TreeGrafter"/>
</dbReference>
<dbReference type="RefSeq" id="WP_093785609.1">
    <property type="nucleotide sequence ID" value="NZ_FNIE01000008.1"/>
</dbReference>
<reference evidence="9 10" key="1">
    <citation type="submission" date="2016-10" db="EMBL/GenBank/DDBJ databases">
        <authorList>
            <person name="de Groot N.N."/>
        </authorList>
    </citation>
    <scope>NUCLEOTIDE SEQUENCE [LARGE SCALE GENOMIC DNA]</scope>
    <source>
        <strain evidence="9 10">CGMCC 4.2022</strain>
    </source>
</reference>
<dbReference type="InterPro" id="IPR045090">
    <property type="entry name" value="Pept_M3A_M3B"/>
</dbReference>
<dbReference type="GO" id="GO:0004180">
    <property type="term" value="F:carboxypeptidase activity"/>
    <property type="evidence" value="ECO:0007669"/>
    <property type="project" value="TreeGrafter"/>
</dbReference>
<evidence type="ECO:0000256" key="2">
    <source>
        <dbReference type="ARBA" id="ARBA00022670"/>
    </source>
</evidence>
<comment type="similarity">
    <text evidence="1 7">Belongs to the peptidase M3 family.</text>
</comment>
<evidence type="ECO:0000313" key="9">
    <source>
        <dbReference type="EMBL" id="SDO17765.1"/>
    </source>
</evidence>
<keyword evidence="3 7" id="KW-0479">Metal-binding</keyword>
<organism evidence="9 10">
    <name type="scientific">Actinacidiphila guanduensis</name>
    <dbReference type="NCBI Taxonomy" id="310781"/>
    <lineage>
        <taxon>Bacteria</taxon>
        <taxon>Bacillati</taxon>
        <taxon>Actinomycetota</taxon>
        <taxon>Actinomycetes</taxon>
        <taxon>Kitasatosporales</taxon>
        <taxon>Streptomycetaceae</taxon>
        <taxon>Actinacidiphila</taxon>
    </lineage>
</organism>
<dbReference type="PANTHER" id="PTHR43660">
    <property type="entry name" value="DIPEPTIDYL CARBOXYPEPTIDASE"/>
    <property type="match status" value="1"/>
</dbReference>
<keyword evidence="6 7" id="KW-0482">Metalloprotease</keyword>
<dbReference type="Gene3D" id="3.40.390.10">
    <property type="entry name" value="Collagenase (Catalytic Domain)"/>
    <property type="match status" value="1"/>
</dbReference>
<dbReference type="GO" id="GO:0006508">
    <property type="term" value="P:proteolysis"/>
    <property type="evidence" value="ECO:0007669"/>
    <property type="project" value="UniProtKB-KW"/>
</dbReference>
<dbReference type="EMBL" id="FNIE01000008">
    <property type="protein sequence ID" value="SDO17765.1"/>
    <property type="molecule type" value="Genomic_DNA"/>
</dbReference>
<evidence type="ECO:0000259" key="8">
    <source>
        <dbReference type="Pfam" id="PF01432"/>
    </source>
</evidence>
<sequence length="676" mass="74918">MTTTNPLLAESPLPYALPPFEAIREEHFLPAFEEAIQAHLAEVAAISGSTEPATFANTLESLERSGVLLDRVRRVFDNAAGAHLTPGLREIEPKVNAMLAAHEDAVHLDAALYSRIKALYETREDLGLDPESLRLVERYHTRFRRAGAELDERGRARLRELNARIAAESTAFGQNLLAANEAGALVLDDPAQLSGLSPDAVAAAAENARRLGHEGAWVLSLRNFSNQFELAVLDDREVRRRFLRASLDRAQDTNLPLAKSLAVLRAERAALLGYDSHAAYVVADNTAGSTRAVTDLLARLVPPAVANARREADALADIAGGEVAAWDWAYWSEKVRKERYDVDQAALRPYFELDRVLREGVFHAAREVYGITLTERPDLPGYHPDVRVFEVFDADGSELGLFLADFFSRPTKRGGAWMNSLVVRSELLGGRPVVVNNHNIAAPAPGEPALLTFAQVKTLFHEFGHALHALFSRVRHPYFAATAVPRDFVEFPSQVNEMWALWPDVLERYARHHETGEPLPADLVTRMEQAARFGQGFATVEYLAAALLDWAWHSLPAGEDPGDPLEFEARALREAGLDLPAIPPRYRTSYFTHIFNSGYSAGYYSYIWSEVLDADTTEWFTARPERRRENGEVFRDRLLSKGGSVDPLAAFAQVLGRPPRVEPLLTRRGLDGAEGA</sequence>
<comment type="cofactor">
    <cofactor evidence="7">
        <name>Zn(2+)</name>
        <dbReference type="ChEBI" id="CHEBI:29105"/>
    </cofactor>
    <text evidence="7">Binds 1 zinc ion.</text>
</comment>
<evidence type="ECO:0000256" key="4">
    <source>
        <dbReference type="ARBA" id="ARBA00022801"/>
    </source>
</evidence>
<dbReference type="PANTHER" id="PTHR43660:SF1">
    <property type="entry name" value="DIPEPTIDYL CARBOXYPEPTIDASE"/>
    <property type="match status" value="1"/>
</dbReference>
<dbReference type="GO" id="GO:0004222">
    <property type="term" value="F:metalloendopeptidase activity"/>
    <property type="evidence" value="ECO:0007669"/>
    <property type="project" value="InterPro"/>
</dbReference>
<keyword evidence="5 7" id="KW-0862">Zinc</keyword>
<dbReference type="AlphaFoldDB" id="A0A1H0HF33"/>
<dbReference type="InterPro" id="IPR001567">
    <property type="entry name" value="Pept_M3A_M3B_dom"/>
</dbReference>
<evidence type="ECO:0000256" key="6">
    <source>
        <dbReference type="ARBA" id="ARBA00023049"/>
    </source>
</evidence>
<dbReference type="InterPro" id="IPR024077">
    <property type="entry name" value="Neurolysin/TOP_dom2"/>
</dbReference>
<dbReference type="Proteomes" id="UP000199341">
    <property type="component" value="Unassembled WGS sequence"/>
</dbReference>
<dbReference type="Gene3D" id="1.10.1370.40">
    <property type="match status" value="1"/>
</dbReference>
<name>A0A1H0HF33_9ACTN</name>
<proteinExistence type="inferred from homology"/>
<dbReference type="OrthoDB" id="9773538at2"/>
<feature type="domain" description="Peptidase M3A/M3B catalytic" evidence="8">
    <location>
        <begin position="234"/>
        <end position="668"/>
    </location>
</feature>
<dbReference type="STRING" id="310781.SAMN05216259_10832"/>
<evidence type="ECO:0000256" key="5">
    <source>
        <dbReference type="ARBA" id="ARBA00022833"/>
    </source>
</evidence>
<dbReference type="Pfam" id="PF01432">
    <property type="entry name" value="Peptidase_M3"/>
    <property type="match status" value="1"/>
</dbReference>
<protein>
    <submittedName>
        <fullName evidence="9">Peptidyl-dipeptidase Dcp Metallo peptidase. MEROPS family M03A</fullName>
    </submittedName>
</protein>
<evidence type="ECO:0000256" key="1">
    <source>
        <dbReference type="ARBA" id="ARBA00006040"/>
    </source>
</evidence>
<dbReference type="GO" id="GO:0046872">
    <property type="term" value="F:metal ion binding"/>
    <property type="evidence" value="ECO:0007669"/>
    <property type="project" value="UniProtKB-UniRule"/>
</dbReference>
<dbReference type="FunFam" id="3.40.390.10:FF:000009">
    <property type="entry name" value="Oligopeptidase A"/>
    <property type="match status" value="1"/>
</dbReference>
<evidence type="ECO:0000256" key="3">
    <source>
        <dbReference type="ARBA" id="ARBA00022723"/>
    </source>
</evidence>
<dbReference type="Gene3D" id="1.10.1370.10">
    <property type="entry name" value="Neurolysin, domain 3"/>
    <property type="match status" value="1"/>
</dbReference>
<keyword evidence="2 7" id="KW-0645">Protease</keyword>
<gene>
    <name evidence="9" type="ORF">SAMN05216259_10832</name>
</gene>